<dbReference type="GO" id="GO:0004077">
    <property type="term" value="F:biotin--[biotin carboxyl-carrier protein] ligase activity"/>
    <property type="evidence" value="ECO:0000318"/>
    <property type="project" value="GO_Central"/>
</dbReference>
<reference evidence="1" key="4">
    <citation type="submission" date="2025-09" db="UniProtKB">
        <authorList>
            <consortium name="Ensembl"/>
        </authorList>
    </citation>
    <scope>IDENTIFICATION</scope>
</reference>
<dbReference type="EMBL" id="EAAA01000777">
    <property type="status" value="NOT_ANNOTATED_CDS"/>
    <property type="molecule type" value="Genomic_DNA"/>
</dbReference>
<dbReference type="HOGENOM" id="CLU_1237457_0_0_1"/>
<reference evidence="2" key="1">
    <citation type="journal article" date="2002" name="Science">
        <title>The draft genome of Ciona intestinalis: insights into chordate and vertebrate origins.</title>
        <authorList>
            <person name="Dehal P."/>
            <person name="Satou Y."/>
            <person name="Campbell R.K."/>
            <person name="Chapman J."/>
            <person name="Degnan B."/>
            <person name="De Tomaso A."/>
            <person name="Davidson B."/>
            <person name="Di Gregorio A."/>
            <person name="Gelpke M."/>
            <person name="Goodstein D.M."/>
            <person name="Harafuji N."/>
            <person name="Hastings K.E."/>
            <person name="Ho I."/>
            <person name="Hotta K."/>
            <person name="Huang W."/>
            <person name="Kawashima T."/>
            <person name="Lemaire P."/>
            <person name="Martinez D."/>
            <person name="Meinertzhagen I.A."/>
            <person name="Necula S."/>
            <person name="Nonaka M."/>
            <person name="Putnam N."/>
            <person name="Rash S."/>
            <person name="Saiga H."/>
            <person name="Satake M."/>
            <person name="Terry A."/>
            <person name="Yamada L."/>
            <person name="Wang H.G."/>
            <person name="Awazu S."/>
            <person name="Azumi K."/>
            <person name="Boore J."/>
            <person name="Branno M."/>
            <person name="Chin-Bow S."/>
            <person name="DeSantis R."/>
            <person name="Doyle S."/>
            <person name="Francino P."/>
            <person name="Keys D.N."/>
            <person name="Haga S."/>
            <person name="Hayashi H."/>
            <person name="Hino K."/>
            <person name="Imai K.S."/>
            <person name="Inaba K."/>
            <person name="Kano S."/>
            <person name="Kobayashi K."/>
            <person name="Kobayashi M."/>
            <person name="Lee B.I."/>
            <person name="Makabe K.W."/>
            <person name="Manohar C."/>
            <person name="Matassi G."/>
            <person name="Medina M."/>
            <person name="Mochizuki Y."/>
            <person name="Mount S."/>
            <person name="Morishita T."/>
            <person name="Miura S."/>
            <person name="Nakayama A."/>
            <person name="Nishizaka S."/>
            <person name="Nomoto H."/>
            <person name="Ohta F."/>
            <person name="Oishi K."/>
            <person name="Rigoutsos I."/>
            <person name="Sano M."/>
            <person name="Sasaki A."/>
            <person name="Sasakura Y."/>
            <person name="Shoguchi E."/>
            <person name="Shin-i T."/>
            <person name="Spagnuolo A."/>
            <person name="Stainier D."/>
            <person name="Suzuki M.M."/>
            <person name="Tassy O."/>
            <person name="Takatori N."/>
            <person name="Tokuoka M."/>
            <person name="Yagi K."/>
            <person name="Yoshizaki F."/>
            <person name="Wada S."/>
            <person name="Zhang C."/>
            <person name="Hyatt P.D."/>
            <person name="Larimer F."/>
            <person name="Detter C."/>
            <person name="Doggett N."/>
            <person name="Glavina T."/>
            <person name="Hawkins T."/>
            <person name="Richardson P."/>
            <person name="Lucas S."/>
            <person name="Kohara Y."/>
            <person name="Levine M."/>
            <person name="Satoh N."/>
            <person name="Rokhsar D.S."/>
        </authorList>
    </citation>
    <scope>NUCLEOTIDE SEQUENCE [LARGE SCALE GENOMIC DNA]</scope>
</reference>
<keyword evidence="2" id="KW-1185">Reference proteome</keyword>
<organism evidence="1 2">
    <name type="scientific">Ciona intestinalis</name>
    <name type="common">Transparent sea squirt</name>
    <name type="synonym">Ascidia intestinalis</name>
    <dbReference type="NCBI Taxonomy" id="7719"/>
    <lineage>
        <taxon>Eukaryota</taxon>
        <taxon>Metazoa</taxon>
        <taxon>Chordata</taxon>
        <taxon>Tunicata</taxon>
        <taxon>Ascidiacea</taxon>
        <taxon>Phlebobranchia</taxon>
        <taxon>Cionidae</taxon>
        <taxon>Ciona</taxon>
    </lineage>
</organism>
<protein>
    <submittedName>
        <fullName evidence="1">Uncharacterized protein</fullName>
    </submittedName>
</protein>
<dbReference type="GeneTree" id="ENSGT00660000097343"/>
<evidence type="ECO:0000313" key="1">
    <source>
        <dbReference type="Ensembl" id="ENSCINP00000030850.1"/>
    </source>
</evidence>
<reference evidence="1" key="3">
    <citation type="submission" date="2025-08" db="UniProtKB">
        <authorList>
            <consortium name="Ensembl"/>
        </authorList>
    </citation>
    <scope>IDENTIFICATION</scope>
</reference>
<dbReference type="InParanoid" id="H2XMG7"/>
<proteinExistence type="predicted"/>
<reference evidence="1" key="2">
    <citation type="journal article" date="2008" name="Genome Biol.">
        <title>Improved genome assembly and evidence-based global gene model set for the chordate Ciona intestinalis: new insight into intron and operon populations.</title>
        <authorList>
            <person name="Satou Y."/>
            <person name="Mineta K."/>
            <person name="Ogasawara M."/>
            <person name="Sasakura Y."/>
            <person name="Shoguchi E."/>
            <person name="Ueno K."/>
            <person name="Yamada L."/>
            <person name="Matsumoto J."/>
            <person name="Wasserscheid J."/>
            <person name="Dewar K."/>
            <person name="Wiley G.B."/>
            <person name="Macmil S.L."/>
            <person name="Roe B.A."/>
            <person name="Zeller R.W."/>
            <person name="Hastings K.E."/>
            <person name="Lemaire P."/>
            <person name="Lindquist E."/>
            <person name="Endo T."/>
            <person name="Hotta K."/>
            <person name="Inaba K."/>
        </authorList>
    </citation>
    <scope>NUCLEOTIDE SEQUENCE [LARGE SCALE GENOMIC DNA]</scope>
    <source>
        <strain evidence="1">wild type</strain>
    </source>
</reference>
<dbReference type="AlphaFoldDB" id="H2XMG7"/>
<dbReference type="Ensembl" id="ENSCINT00000031764.1">
    <property type="protein sequence ID" value="ENSCINP00000030850.1"/>
    <property type="gene ID" value="ENSCING00000023748.1"/>
</dbReference>
<sequence length="224" mass="25051">MKPPNILLYSPGKRHEVSDGAIKLLQLCLAKHSYTLYPISTTSFRKDPWIKNTHTVIVWGCESFFSDKDNQTHTSNLLKSFITSGGNILMFNYIPVSEPSPFHVEKLPIISGPLFIKQGEEKKVLEQKYFPSFVLKGNAKSIHEVIVDEKLLNVSMHHSTENTGKLSISTLPLLVGANDTATNPMVCSLLKQLLKSVGLNCCDDDVQVNVNQMQQKIAFLYSNT</sequence>
<dbReference type="GO" id="GO:0005737">
    <property type="term" value="C:cytoplasm"/>
    <property type="evidence" value="ECO:0000318"/>
    <property type="project" value="GO_Central"/>
</dbReference>
<dbReference type="Proteomes" id="UP000008144">
    <property type="component" value="Chromosome 11"/>
</dbReference>
<evidence type="ECO:0000313" key="2">
    <source>
        <dbReference type="Proteomes" id="UP000008144"/>
    </source>
</evidence>
<accession>H2XMG7</accession>
<name>H2XMG7_CIOIN</name>
<dbReference type="OMA" id="WAENTHT"/>